<proteinExistence type="predicted"/>
<dbReference type="Pfam" id="PF10740">
    <property type="entry name" value="DUF2529"/>
    <property type="match status" value="1"/>
</dbReference>
<feature type="domain" description="DUF2529" evidence="1">
    <location>
        <begin position="1"/>
        <end position="172"/>
    </location>
</feature>
<dbReference type="RefSeq" id="WP_025908732.1">
    <property type="nucleotide sequence ID" value="NZ_KQ758634.1"/>
</dbReference>
<evidence type="ECO:0000313" key="2">
    <source>
        <dbReference type="EMBL" id="KSU88821.1"/>
    </source>
</evidence>
<evidence type="ECO:0000259" key="1">
    <source>
        <dbReference type="Pfam" id="PF10740"/>
    </source>
</evidence>
<dbReference type="InterPro" id="IPR019676">
    <property type="entry name" value="DUF2529"/>
</dbReference>
<name>A0A0V8JP41_9BACI</name>
<dbReference type="EMBL" id="LNQP01000015">
    <property type="protein sequence ID" value="KSU88821.1"/>
    <property type="molecule type" value="Genomic_DNA"/>
</dbReference>
<protein>
    <recommendedName>
        <fullName evidence="1">DUF2529 domain-containing protein</fullName>
    </recommendedName>
</protein>
<dbReference type="Proteomes" id="UP000053681">
    <property type="component" value="Unassembled WGS sequence"/>
</dbReference>
<sequence length="176" mass="19610">MLKIFTTQLSSYFKRIGEKEEFNLEDGARILAQAAIGEGNIYIYGVNEMQAVMYEATQSAEPLAHAKSLELNDISSLTSVDRVLIVTRFSTDEKAVQVAHTLLEQGIPFVSIGAIPKEVQGESIHELADVHINTYLLQPLIPDDSGERFGFPALMTTLYAYYGLSFTLKEIMDENE</sequence>
<keyword evidence="3" id="KW-1185">Reference proteome</keyword>
<comment type="caution">
    <text evidence="2">The sequence shown here is derived from an EMBL/GenBank/DDBJ whole genome shotgun (WGS) entry which is preliminary data.</text>
</comment>
<accession>A0A0V8JP41</accession>
<reference evidence="2 3" key="1">
    <citation type="submission" date="2015-11" db="EMBL/GenBank/DDBJ databases">
        <title>Bacillus caseinolyticus sp nov.</title>
        <authorList>
            <person name="Dastager S.G."/>
            <person name="Mawlankar R."/>
        </authorList>
    </citation>
    <scope>NUCLEOTIDE SEQUENCE [LARGE SCALE GENOMIC DNA]</scope>
    <source>
        <strain evidence="2 3">SGD-V-76</strain>
    </source>
</reference>
<evidence type="ECO:0000313" key="3">
    <source>
        <dbReference type="Proteomes" id="UP000053681"/>
    </source>
</evidence>
<dbReference type="Gene3D" id="3.40.50.10490">
    <property type="entry name" value="Glucose-6-phosphate isomerase like protein, domain 1"/>
    <property type="match status" value="1"/>
</dbReference>
<gene>
    <name evidence="2" type="ORF">AS180_05795</name>
</gene>
<organism evidence="2 3">
    <name type="scientific">Priestia veravalensis</name>
    <dbReference type="NCBI Taxonomy" id="1414648"/>
    <lineage>
        <taxon>Bacteria</taxon>
        <taxon>Bacillati</taxon>
        <taxon>Bacillota</taxon>
        <taxon>Bacilli</taxon>
        <taxon>Bacillales</taxon>
        <taxon>Bacillaceae</taxon>
        <taxon>Priestia</taxon>
    </lineage>
</organism>
<dbReference type="AlphaFoldDB" id="A0A0V8JP41"/>